<proteinExistence type="predicted"/>
<evidence type="ECO:0000313" key="2">
    <source>
        <dbReference type="CGD" id="CAL0000192849"/>
    </source>
</evidence>
<dbReference type="SUPFAM" id="SSF52058">
    <property type="entry name" value="L domain-like"/>
    <property type="match status" value="1"/>
</dbReference>
<dbReference type="InterPro" id="IPR032675">
    <property type="entry name" value="LRR_dom_sf"/>
</dbReference>
<dbReference type="EMBL" id="CP017629">
    <property type="protein sequence ID" value="AOW30661.1"/>
    <property type="molecule type" value="Genomic_DNA"/>
</dbReference>
<dbReference type="SMR" id="A0A1D8PR90"/>
<accession>A0A1D8PR90</accession>
<feature type="region of interest" description="Disordered" evidence="1">
    <location>
        <begin position="668"/>
        <end position="699"/>
    </location>
</feature>
<dbReference type="OMA" id="THINEFN"/>
<name>A0A1D8PR90_CANAL</name>
<protein>
    <submittedName>
        <fullName evidence="3">Uncharacterized protein</fullName>
    </submittedName>
</protein>
<dbReference type="KEGG" id="cal:CAALFM_C703160WA"/>
<dbReference type="CGD" id="CAL0000192849">
    <property type="gene designation" value="orf19.12604"/>
</dbReference>
<reference evidence="3 4" key="2">
    <citation type="journal article" date="2007" name="Genome Biol.">
        <title>Assembly of the Candida albicans genome into sixteen supercontigs aligned on the eight chromosomes.</title>
        <authorList>
            <person name="van het Hoog M."/>
            <person name="Rast T.J."/>
            <person name="Martchenko M."/>
            <person name="Grindle S."/>
            <person name="Dignard D."/>
            <person name="Hogues H."/>
            <person name="Cuomo C."/>
            <person name="Berriman M."/>
            <person name="Scherer S."/>
            <person name="Magee B.B."/>
            <person name="Whiteway M."/>
            <person name="Chibana H."/>
            <person name="Nantel A."/>
            <person name="Magee P.T."/>
        </authorList>
    </citation>
    <scope>GENOME REANNOTATION</scope>
    <source>
        <strain evidence="4">SC5314 / ATCC MYA-2876</strain>
    </source>
</reference>
<dbReference type="InParanoid" id="A0A1D8PR90"/>
<dbReference type="VEuPathDB" id="FungiDB:C7_03160W_A"/>
<evidence type="ECO:0000313" key="4">
    <source>
        <dbReference type="Proteomes" id="UP000000559"/>
    </source>
</evidence>
<evidence type="ECO:0000313" key="3">
    <source>
        <dbReference type="EMBL" id="AOW30661.1"/>
    </source>
</evidence>
<dbReference type="Gene3D" id="3.80.10.10">
    <property type="entry name" value="Ribonuclease Inhibitor"/>
    <property type="match status" value="1"/>
</dbReference>
<evidence type="ECO:0000256" key="1">
    <source>
        <dbReference type="SAM" id="MobiDB-lite"/>
    </source>
</evidence>
<gene>
    <name evidence="3" type="ordered locus">CAALFM_C703160WA</name>
    <name evidence="2" type="ordered locus">orf19.12604</name>
</gene>
<dbReference type="STRING" id="237561.A0A1D8PR90"/>
<organism evidence="3 4">
    <name type="scientific">Candida albicans (strain SC5314 / ATCC MYA-2876)</name>
    <name type="common">Yeast</name>
    <dbReference type="NCBI Taxonomy" id="237561"/>
    <lineage>
        <taxon>Eukaryota</taxon>
        <taxon>Fungi</taxon>
        <taxon>Dikarya</taxon>
        <taxon>Ascomycota</taxon>
        <taxon>Saccharomycotina</taxon>
        <taxon>Pichiomycetes</taxon>
        <taxon>Debaryomycetaceae</taxon>
        <taxon>Candida/Lodderomyces clade</taxon>
        <taxon>Candida</taxon>
    </lineage>
</organism>
<dbReference type="RefSeq" id="XP_716962.2">
    <property type="nucleotide sequence ID" value="XM_711869.2"/>
</dbReference>
<reference evidence="3 4" key="1">
    <citation type="journal article" date="2004" name="Proc. Natl. Acad. Sci. U.S.A.">
        <title>The diploid genome sequence of Candida albicans.</title>
        <authorList>
            <person name="Jones T."/>
            <person name="Federspiel N.A."/>
            <person name="Chibana H."/>
            <person name="Dungan J."/>
            <person name="Kalman S."/>
            <person name="Magee B.B."/>
            <person name="Newport G."/>
            <person name="Thorstenson Y.R."/>
            <person name="Agabian N."/>
            <person name="Magee P.T."/>
            <person name="Davis R.W."/>
            <person name="Scherer S."/>
        </authorList>
    </citation>
    <scope>NUCLEOTIDE SEQUENCE [LARGE SCALE GENOMIC DNA]</scope>
    <source>
        <strain evidence="4">SC5314 / ATCC MYA-2876</strain>
    </source>
</reference>
<feature type="compositionally biased region" description="Acidic residues" evidence="1">
    <location>
        <begin position="673"/>
        <end position="699"/>
    </location>
</feature>
<dbReference type="GeneID" id="3641345"/>
<sequence>MSSKGIDLELFGRLAKLPEDVIYIILDYIPKYIQKQLLQFVAIRKVVVSCYISNVEISDNDYSPFDLEESPFGPNPFEEFAFGSSPFDQYPVKIKLKNLKKAIQQWKIYPKKVYFSSLKDLITVHNSFPELLLKAHSINGVFDKHVNDSKTDDLSVLTRRNLTYGNLELRNYGIDFSTSKKKLPKKISSLTLMKTHINEFNFEGLKSLRAEINSEFNNMREVFFPPDLKVLELKMFGKKRLHIPSNLVCFNITGEDSKLDLVGGLMNKLVFLFISSHTLRSFNETGINAPNLTSLTLLECYSFTNFGIVKTFKHLKYLSMVGARFPVELFDGTSLPNLSNFLCNGEGAQFHVSEWDDMNEITHKINNSTIKFPPKLEDLALADLVVPRNVEYTFELPSSLKKLHFEKVPLNYSGFQLTKNLEEVSLELPEVTFDKNWVIPSSAKYVGIVAERINFKSLDILYHLPEGLGELQIKATRRGKILPLQKKIKWPSSMKGFTLIRFDIDYKTFEMLNFKESKLNHISLYRGKLGKLNVDALPITVKFLSLVRMGIQQLPESMVKLKNLHSMCLRRNHLRGLTPVKLPLASLRFLDVCRCDLTSISPLLSSMKEKGKENTPLNVSAVNNWYLNVRDVRRMLKLYKNFTITVSTFDENLIDTCRYSSRLSCEETHYNENPEETDYSDENGNSDEELYYGSQDSDDGFDEDYDFDDNFGFNGYGGFGGPGDESPDNVFLEMFRAMMRDGAID</sequence>
<dbReference type="Proteomes" id="UP000000559">
    <property type="component" value="Chromosome 7"/>
</dbReference>
<keyword evidence="4" id="KW-1185">Reference proteome</keyword>
<reference evidence="3 4" key="3">
    <citation type="journal article" date="2013" name="Genome Biol.">
        <title>Assembly of a phased diploid Candida albicans genome facilitates allele-specific measurements and provides a simple model for repeat and indel structure.</title>
        <authorList>
            <person name="Muzzey D."/>
            <person name="Schwartz K."/>
            <person name="Weissman J.S."/>
            <person name="Sherlock G."/>
        </authorList>
    </citation>
    <scope>NUCLEOTIDE SEQUENCE [LARGE SCALE GENOMIC DNA]</scope>
    <source>
        <strain evidence="4">SC5314 / ATCC MYA-2876</strain>
    </source>
</reference>
<dbReference type="OrthoDB" id="4021105at2759"/>
<dbReference type="AlphaFoldDB" id="A0A1D8PR90"/>